<gene>
    <name evidence="2" type="ORF">SAMN05216276_103431</name>
</gene>
<keyword evidence="3" id="KW-1185">Reference proteome</keyword>
<evidence type="ECO:0000256" key="1">
    <source>
        <dbReference type="SAM" id="SignalP"/>
    </source>
</evidence>
<keyword evidence="1" id="KW-0732">Signal</keyword>
<dbReference type="AlphaFoldDB" id="A0A239LQH5"/>
<feature type="signal peptide" evidence="1">
    <location>
        <begin position="1"/>
        <end position="29"/>
    </location>
</feature>
<sequence>MLRKRIATVLLAGALATAGSILVTSQAGAASLATYSCPSQVTAYGQTYGLSSTVTGMGKLGCYYGPSFYFCVYNAYNGDGIFNQPNPAYCPPRATQTG</sequence>
<dbReference type="Proteomes" id="UP000198282">
    <property type="component" value="Unassembled WGS sequence"/>
</dbReference>
<organism evidence="2 3">
    <name type="scientific">Streptosporangium subroseum</name>
    <dbReference type="NCBI Taxonomy" id="106412"/>
    <lineage>
        <taxon>Bacteria</taxon>
        <taxon>Bacillati</taxon>
        <taxon>Actinomycetota</taxon>
        <taxon>Actinomycetes</taxon>
        <taxon>Streptosporangiales</taxon>
        <taxon>Streptosporangiaceae</taxon>
        <taxon>Streptosporangium</taxon>
    </lineage>
</organism>
<accession>A0A239LQH5</accession>
<dbReference type="EMBL" id="FZOD01000034">
    <property type="protein sequence ID" value="SNT31929.1"/>
    <property type="molecule type" value="Genomic_DNA"/>
</dbReference>
<evidence type="ECO:0000313" key="3">
    <source>
        <dbReference type="Proteomes" id="UP000198282"/>
    </source>
</evidence>
<protein>
    <submittedName>
        <fullName evidence="2">Uncharacterized protein</fullName>
    </submittedName>
</protein>
<dbReference type="RefSeq" id="WP_089210434.1">
    <property type="nucleotide sequence ID" value="NZ_FZOD01000034.1"/>
</dbReference>
<dbReference type="OrthoDB" id="3537092at2"/>
<feature type="chain" id="PRO_5011992006" evidence="1">
    <location>
        <begin position="30"/>
        <end position="98"/>
    </location>
</feature>
<proteinExistence type="predicted"/>
<name>A0A239LQH5_9ACTN</name>
<evidence type="ECO:0000313" key="2">
    <source>
        <dbReference type="EMBL" id="SNT31929.1"/>
    </source>
</evidence>
<reference evidence="2 3" key="1">
    <citation type="submission" date="2017-06" db="EMBL/GenBank/DDBJ databases">
        <authorList>
            <person name="Kim H.J."/>
            <person name="Triplett B.A."/>
        </authorList>
    </citation>
    <scope>NUCLEOTIDE SEQUENCE [LARGE SCALE GENOMIC DNA]</scope>
    <source>
        <strain evidence="2 3">CGMCC 4.2132</strain>
    </source>
</reference>